<sequence length="191" mass="20712">MVTAVTYRVRGNQHDHDLRVYKAAYASEAAKTRLLCLFWHFSKYHARCVQAQAGVGGFTHVAFVPSTKTARKSHPLQDLLAPVVPRLSLVRLGVNAGVSPDSREFAPHWFTADPLAASGAGAPAVLLVDDTWVTGARAQSAAYRLKQAGAATVAVLVLARQINPDWTHSRPLLTAVENTTFDAARCVHHSH</sequence>
<dbReference type="InterPro" id="IPR029057">
    <property type="entry name" value="PRTase-like"/>
</dbReference>
<dbReference type="SUPFAM" id="SSF53271">
    <property type="entry name" value="PRTase-like"/>
    <property type="match status" value="1"/>
</dbReference>
<dbReference type="RefSeq" id="WP_344147464.1">
    <property type="nucleotide sequence ID" value="NZ_BAAAQI010000021.1"/>
</dbReference>
<organism evidence="1 2">
    <name type="scientific">Streptomonospora arabica</name>
    <dbReference type="NCBI Taxonomy" id="412417"/>
    <lineage>
        <taxon>Bacteria</taxon>
        <taxon>Bacillati</taxon>
        <taxon>Actinomycetota</taxon>
        <taxon>Actinomycetes</taxon>
        <taxon>Streptosporangiales</taxon>
        <taxon>Nocardiopsidaceae</taxon>
        <taxon>Streptomonospora</taxon>
    </lineage>
</organism>
<keyword evidence="2" id="KW-1185">Reference proteome</keyword>
<protein>
    <recommendedName>
        <fullName evidence="3">Phosphoribosyltransferase domain-containing protein</fullName>
    </recommendedName>
</protein>
<accession>A0ABV9SR90</accession>
<dbReference type="InterPro" id="IPR000836">
    <property type="entry name" value="PRTase_dom"/>
</dbReference>
<dbReference type="CDD" id="cd06223">
    <property type="entry name" value="PRTases_typeI"/>
    <property type="match status" value="1"/>
</dbReference>
<proteinExistence type="predicted"/>
<reference evidence="2" key="1">
    <citation type="journal article" date="2019" name="Int. J. Syst. Evol. Microbiol.">
        <title>The Global Catalogue of Microorganisms (GCM) 10K type strain sequencing project: providing services to taxonomists for standard genome sequencing and annotation.</title>
        <authorList>
            <consortium name="The Broad Institute Genomics Platform"/>
            <consortium name="The Broad Institute Genome Sequencing Center for Infectious Disease"/>
            <person name="Wu L."/>
            <person name="Ma J."/>
        </authorList>
    </citation>
    <scope>NUCLEOTIDE SEQUENCE [LARGE SCALE GENOMIC DNA]</scope>
    <source>
        <strain evidence="2">CGMCC 4.7304</strain>
    </source>
</reference>
<gene>
    <name evidence="1" type="ORF">ACFPCZ_19620</name>
</gene>
<dbReference type="EMBL" id="JBHSIY010000021">
    <property type="protein sequence ID" value="MFC4868851.1"/>
    <property type="molecule type" value="Genomic_DNA"/>
</dbReference>
<comment type="caution">
    <text evidence="1">The sequence shown here is derived from an EMBL/GenBank/DDBJ whole genome shotgun (WGS) entry which is preliminary data.</text>
</comment>
<evidence type="ECO:0000313" key="2">
    <source>
        <dbReference type="Proteomes" id="UP001595858"/>
    </source>
</evidence>
<dbReference type="Gene3D" id="3.40.50.2020">
    <property type="match status" value="1"/>
</dbReference>
<dbReference type="Proteomes" id="UP001595858">
    <property type="component" value="Unassembled WGS sequence"/>
</dbReference>
<evidence type="ECO:0000313" key="1">
    <source>
        <dbReference type="EMBL" id="MFC4868851.1"/>
    </source>
</evidence>
<name>A0ABV9SR90_9ACTN</name>
<evidence type="ECO:0008006" key="3">
    <source>
        <dbReference type="Google" id="ProtNLM"/>
    </source>
</evidence>